<dbReference type="SUPFAM" id="SSF159888">
    <property type="entry name" value="YdhG-like"/>
    <property type="match status" value="1"/>
</dbReference>
<dbReference type="Proteomes" id="UP001501326">
    <property type="component" value="Unassembled WGS sequence"/>
</dbReference>
<dbReference type="Pfam" id="PF08818">
    <property type="entry name" value="DUF1801"/>
    <property type="match status" value="1"/>
</dbReference>
<keyword evidence="3" id="KW-1185">Reference proteome</keyword>
<evidence type="ECO:0000259" key="1">
    <source>
        <dbReference type="Pfam" id="PF08818"/>
    </source>
</evidence>
<protein>
    <recommendedName>
        <fullName evidence="1">YdhG-like domain-containing protein</fullName>
    </recommendedName>
</protein>
<organism evidence="2 3">
    <name type="scientific">Pedococcus aerophilus</name>
    <dbReference type="NCBI Taxonomy" id="436356"/>
    <lineage>
        <taxon>Bacteria</taxon>
        <taxon>Bacillati</taxon>
        <taxon>Actinomycetota</taxon>
        <taxon>Actinomycetes</taxon>
        <taxon>Micrococcales</taxon>
        <taxon>Intrasporangiaceae</taxon>
        <taxon>Pedococcus</taxon>
    </lineage>
</organism>
<proteinExistence type="predicted"/>
<sequence length="122" mass="13071">MAPFETVEAYLASLSDPSREAVERLRETVLAELPGAEQRISYGIPAFFVDGRVAMYVAGWKKHVSVYPVPEGDEAYAAATAPFVAGPGTLKFPLSAPLPLDLVARTARLHLSRIRGTSPSSA</sequence>
<name>A0ABN3UTI4_9MICO</name>
<dbReference type="InterPro" id="IPR014922">
    <property type="entry name" value="YdhG-like"/>
</dbReference>
<reference evidence="2 3" key="1">
    <citation type="journal article" date="2019" name="Int. J. Syst. Evol. Microbiol.">
        <title>The Global Catalogue of Microorganisms (GCM) 10K type strain sequencing project: providing services to taxonomists for standard genome sequencing and annotation.</title>
        <authorList>
            <consortium name="The Broad Institute Genomics Platform"/>
            <consortium name="The Broad Institute Genome Sequencing Center for Infectious Disease"/>
            <person name="Wu L."/>
            <person name="Ma J."/>
        </authorList>
    </citation>
    <scope>NUCLEOTIDE SEQUENCE [LARGE SCALE GENOMIC DNA]</scope>
    <source>
        <strain evidence="2 3">JCM 16378</strain>
    </source>
</reference>
<gene>
    <name evidence="2" type="ORF">GCM10009867_28380</name>
</gene>
<comment type="caution">
    <text evidence="2">The sequence shown here is derived from an EMBL/GenBank/DDBJ whole genome shotgun (WGS) entry which is preliminary data.</text>
</comment>
<feature type="domain" description="YdhG-like" evidence="1">
    <location>
        <begin position="19"/>
        <end position="105"/>
    </location>
</feature>
<evidence type="ECO:0000313" key="3">
    <source>
        <dbReference type="Proteomes" id="UP001501326"/>
    </source>
</evidence>
<accession>A0ABN3UTI4</accession>
<evidence type="ECO:0000313" key="2">
    <source>
        <dbReference type="EMBL" id="GAA2738184.1"/>
    </source>
</evidence>
<dbReference type="EMBL" id="BAAARN010000003">
    <property type="protein sequence ID" value="GAA2738184.1"/>
    <property type="molecule type" value="Genomic_DNA"/>
</dbReference>
<dbReference type="Gene3D" id="3.90.1150.200">
    <property type="match status" value="1"/>
</dbReference>
<dbReference type="RefSeq" id="WP_344194554.1">
    <property type="nucleotide sequence ID" value="NZ_BAAARN010000003.1"/>
</dbReference>